<dbReference type="Gene3D" id="1.25.10.10">
    <property type="entry name" value="Leucine-rich Repeat Variant"/>
    <property type="match status" value="1"/>
</dbReference>
<dbReference type="Proteomes" id="UP001589693">
    <property type="component" value="Unassembled WGS sequence"/>
</dbReference>
<evidence type="ECO:0000313" key="1">
    <source>
        <dbReference type="EMBL" id="MFB9907592.1"/>
    </source>
</evidence>
<reference evidence="1 2" key="1">
    <citation type="submission" date="2024-09" db="EMBL/GenBank/DDBJ databases">
        <authorList>
            <person name="Sun Q."/>
            <person name="Mori K."/>
        </authorList>
    </citation>
    <scope>NUCLEOTIDE SEQUENCE [LARGE SCALE GENOMIC DNA]</scope>
    <source>
        <strain evidence="1 2">TBRC 7907</strain>
    </source>
</reference>
<dbReference type="Gene3D" id="3.40.50.300">
    <property type="entry name" value="P-loop containing nucleotide triphosphate hydrolases"/>
    <property type="match status" value="1"/>
</dbReference>
<evidence type="ECO:0000313" key="2">
    <source>
        <dbReference type="Proteomes" id="UP001589693"/>
    </source>
</evidence>
<dbReference type="InterPro" id="IPR016024">
    <property type="entry name" value="ARM-type_fold"/>
</dbReference>
<protein>
    <recommendedName>
        <fullName evidence="3">AAA+ ATPase domain-containing protein</fullName>
    </recommendedName>
</protein>
<dbReference type="EMBL" id="JBHLZU010000023">
    <property type="protein sequence ID" value="MFB9907592.1"/>
    <property type="molecule type" value="Genomic_DNA"/>
</dbReference>
<dbReference type="SUPFAM" id="SSF52540">
    <property type="entry name" value="P-loop containing nucleoside triphosphate hydrolases"/>
    <property type="match status" value="1"/>
</dbReference>
<name>A0ABV6A348_9PSEU</name>
<accession>A0ABV6A348</accession>
<dbReference type="InterPro" id="IPR027417">
    <property type="entry name" value="P-loop_NTPase"/>
</dbReference>
<proteinExistence type="predicted"/>
<dbReference type="InterPro" id="IPR011989">
    <property type="entry name" value="ARM-like"/>
</dbReference>
<organism evidence="1 2">
    <name type="scientific">Allokutzneria oryzae</name>
    <dbReference type="NCBI Taxonomy" id="1378989"/>
    <lineage>
        <taxon>Bacteria</taxon>
        <taxon>Bacillati</taxon>
        <taxon>Actinomycetota</taxon>
        <taxon>Actinomycetes</taxon>
        <taxon>Pseudonocardiales</taxon>
        <taxon>Pseudonocardiaceae</taxon>
        <taxon>Allokutzneria</taxon>
    </lineage>
</organism>
<dbReference type="RefSeq" id="WP_377858034.1">
    <property type="nucleotide sequence ID" value="NZ_JBHLZU010000023.1"/>
</dbReference>
<evidence type="ECO:0008006" key="3">
    <source>
        <dbReference type="Google" id="ProtNLM"/>
    </source>
</evidence>
<gene>
    <name evidence="1" type="ORF">ACFFQA_26970</name>
</gene>
<comment type="caution">
    <text evidence="1">The sequence shown here is derived from an EMBL/GenBank/DDBJ whole genome shotgun (WGS) entry which is preliminary data.</text>
</comment>
<keyword evidence="2" id="KW-1185">Reference proteome</keyword>
<dbReference type="SUPFAM" id="SSF48371">
    <property type="entry name" value="ARM repeat"/>
    <property type="match status" value="1"/>
</dbReference>
<sequence length="1180" mass="129412">MDNSQPPVVHVHGTYIKADHIEQVHNGTPSPPAREALAATVRRHQRRTRSTRPRVVVDNPHTSEIMSRLSTPDSPQVLVLHGPAGSGKSEVLASLLRRAEERGWTGAAIHMDAVQSGTLTAASVGRLFDLPTSPVLMFAQTPGILVVDQLDAVSQYSGRIPDSYDAVAEILEQAEALPHLKVVLAVRTADLHADPRMGWLLADEERVGGYELGLLSPVALREALDRAGVNTMLAPSTLDLLRTPLHFSVFSRLPAEVQALPHRSVTSLYEHLTKHVRNAVERRIGRLSWEVITTTLVGHMSDNESLQAPRALLDTVSENEVSALVSEGILVEHARAVGFLHETYFDFLFARTFVAQGRDLHDFLVESGQYLFRRAQTRQVLDYLADTDRPAFHRSVVRMLTSTSLRPHLQDIVVRVLERLPARAEDWTALEGLVFTPSRFQQRLAGLLSRKVWFDAADSAGRWEALLADPSTVDVAMEQLPAAASVRRDRVLELVWPYRDVVEWVSRLRALTRAVPSALADLTVDLITRGVHDDQHKSSWAKLDPNNPVGSARIVGAHLRRTQDLARESGGSAPFGTARTARDEAQILIVIACAAPEAFLREVLPFVAEAAESGDEQPFGFGSAIFVATEAAVSRASVEKRMLRRLMSSKTRELRFLSCLALVREPGDEAVDWLLSDDRNLTLGRMGDPIGASRKLVAAVATTCSDDRLAALCTMLLNHYPVGETLAMHGRTQHELLSVIPPDRRSPDVARRIAELSRKFDREPASPLTRTRSRVVDSPIDLDAAVRMRDQDWVRALGKHDALGLDEVLYENAAAAPERFAELATTFSMTVVPRYFATVLKAVSGKVPGELLSRLCLHAKAVHGSDVAVAVCNAAHDAATVVDNRMVRVLKMYGRDGDSDVRACAAGAIAHVLDRQPEHAERLITTVESLAADPVREVRVQAANAVTALLNTHAEQALDLAEQVFDDDVEIFGNPITCHLLGWALSDRPSRFGRHLRRALNGPAAVAKEAGQLWLGCHVRGELTDLTLGDLNAHARCGVALAMVHQPGTAPELLARLFNDTEPTVRSAAATAVRYLDEVPPTEARELITAFGTSRAFDEDSEALLHGRGLHHTLVPEVTMRACERLAAATTASVNPTLLTVVLRLYHQGHNEMRRRCLDVLDQLAEAGHHALEVVLEAER</sequence>